<dbReference type="EMBL" id="NOIH01000046">
    <property type="protein sequence ID" value="OYD52360.1"/>
    <property type="molecule type" value="Genomic_DNA"/>
</dbReference>
<name>A0A235ETL1_9RHOO</name>
<accession>A0A235ETL1</accession>
<feature type="compositionally biased region" description="Polar residues" evidence="1">
    <location>
        <begin position="75"/>
        <end position="90"/>
    </location>
</feature>
<comment type="caution">
    <text evidence="2">The sequence shown here is derived from an EMBL/GenBank/DDBJ whole genome shotgun (WGS) entry which is preliminary data.</text>
</comment>
<protein>
    <submittedName>
        <fullName evidence="2">Uncharacterized protein</fullName>
    </submittedName>
</protein>
<sequence>MERKPISLRATIFNDEFPELYEQLERMLPTHKFRRRTVLLEILRKGCQAIEHGTVEASYGSPRSNGAVQERLTEGRSSPSEGGASHSTKGAPTPPAYHDVEIDPSDLDEIFGKRSAAA</sequence>
<organism evidence="2 3">
    <name type="scientific">Thauera propionica</name>
    <dbReference type="NCBI Taxonomy" id="2019431"/>
    <lineage>
        <taxon>Bacteria</taxon>
        <taxon>Pseudomonadati</taxon>
        <taxon>Pseudomonadota</taxon>
        <taxon>Betaproteobacteria</taxon>
        <taxon>Rhodocyclales</taxon>
        <taxon>Zoogloeaceae</taxon>
        <taxon>Thauera</taxon>
    </lineage>
</organism>
<dbReference type="Proteomes" id="UP000215181">
    <property type="component" value="Unassembled WGS sequence"/>
</dbReference>
<gene>
    <name evidence="2" type="ORF">CGK74_18460</name>
</gene>
<dbReference type="RefSeq" id="WP_094269823.1">
    <property type="nucleotide sequence ID" value="NZ_NOIH01000046.1"/>
</dbReference>
<dbReference type="OrthoDB" id="9975955at2"/>
<evidence type="ECO:0000313" key="2">
    <source>
        <dbReference type="EMBL" id="OYD52360.1"/>
    </source>
</evidence>
<evidence type="ECO:0000256" key="1">
    <source>
        <dbReference type="SAM" id="MobiDB-lite"/>
    </source>
</evidence>
<evidence type="ECO:0000313" key="3">
    <source>
        <dbReference type="Proteomes" id="UP000215181"/>
    </source>
</evidence>
<dbReference type="AlphaFoldDB" id="A0A235ETL1"/>
<keyword evidence="3" id="KW-1185">Reference proteome</keyword>
<reference evidence="2 3" key="1">
    <citation type="submission" date="2017-07" db="EMBL/GenBank/DDBJ databases">
        <title>Thauera sp. KNDSS-Mac4 genome sequence and assembly.</title>
        <authorList>
            <person name="Mayilraj S."/>
        </authorList>
    </citation>
    <scope>NUCLEOTIDE SEQUENCE [LARGE SCALE GENOMIC DNA]</scope>
    <source>
        <strain evidence="2 3">KNDSS-Mac4</strain>
    </source>
</reference>
<proteinExistence type="predicted"/>
<feature type="region of interest" description="Disordered" evidence="1">
    <location>
        <begin position="53"/>
        <end position="105"/>
    </location>
</feature>